<proteinExistence type="predicted"/>
<accession>A0A150R7A5</accession>
<evidence type="ECO:0000313" key="1">
    <source>
        <dbReference type="EMBL" id="KYF76085.1"/>
    </source>
</evidence>
<protein>
    <submittedName>
        <fullName evidence="1">Uncharacterized protein</fullName>
    </submittedName>
</protein>
<sequence>MPNVQKRTVLEHLARDQLISIADAFDVHVPDRHRRCCGIEEHRRGRDRAWIRTSTALPV</sequence>
<dbReference type="EMBL" id="JEMB01003051">
    <property type="protein sequence ID" value="KYF76085.1"/>
    <property type="molecule type" value="Genomic_DNA"/>
</dbReference>
<comment type="caution">
    <text evidence="1">The sequence shown here is derived from an EMBL/GenBank/DDBJ whole genome shotgun (WGS) entry which is preliminary data.</text>
</comment>
<gene>
    <name evidence="1" type="ORF">BE17_51125</name>
</gene>
<evidence type="ECO:0000313" key="2">
    <source>
        <dbReference type="Proteomes" id="UP000075635"/>
    </source>
</evidence>
<dbReference type="AlphaFoldDB" id="A0A150R7A5"/>
<reference evidence="1 2" key="1">
    <citation type="submission" date="2014-02" db="EMBL/GenBank/DDBJ databases">
        <title>The small core and large imbalanced accessory genome model reveals a collaborative survival strategy of Sorangium cellulosum strains in nature.</title>
        <authorList>
            <person name="Han K."/>
            <person name="Peng R."/>
            <person name="Blom J."/>
            <person name="Li Y.-Z."/>
        </authorList>
    </citation>
    <scope>NUCLEOTIDE SEQUENCE [LARGE SCALE GENOMIC DNA]</scope>
    <source>
        <strain evidence="1 2">So0011-07</strain>
    </source>
</reference>
<dbReference type="Proteomes" id="UP000075635">
    <property type="component" value="Unassembled WGS sequence"/>
</dbReference>
<organism evidence="1 2">
    <name type="scientific">Sorangium cellulosum</name>
    <name type="common">Polyangium cellulosum</name>
    <dbReference type="NCBI Taxonomy" id="56"/>
    <lineage>
        <taxon>Bacteria</taxon>
        <taxon>Pseudomonadati</taxon>
        <taxon>Myxococcota</taxon>
        <taxon>Polyangia</taxon>
        <taxon>Polyangiales</taxon>
        <taxon>Polyangiaceae</taxon>
        <taxon>Sorangium</taxon>
    </lineage>
</organism>
<name>A0A150R7A5_SORCE</name>